<keyword evidence="2" id="KW-1185">Reference proteome</keyword>
<gene>
    <name evidence="1" type="ORF">DEO72_LG7g1282</name>
</gene>
<dbReference type="Proteomes" id="UP000501690">
    <property type="component" value="Linkage Group LG7"/>
</dbReference>
<reference evidence="1 2" key="1">
    <citation type="submission" date="2019-04" db="EMBL/GenBank/DDBJ databases">
        <title>An improved genome assembly and genetic linkage map for asparagus bean, Vigna unguiculata ssp. sesquipedialis.</title>
        <authorList>
            <person name="Xia Q."/>
            <person name="Zhang R."/>
            <person name="Dong Y."/>
        </authorList>
    </citation>
    <scope>NUCLEOTIDE SEQUENCE [LARGE SCALE GENOMIC DNA]</scope>
    <source>
        <tissue evidence="1">Leaf</tissue>
    </source>
</reference>
<organism evidence="1 2">
    <name type="scientific">Vigna unguiculata</name>
    <name type="common">Cowpea</name>
    <dbReference type="NCBI Taxonomy" id="3917"/>
    <lineage>
        <taxon>Eukaryota</taxon>
        <taxon>Viridiplantae</taxon>
        <taxon>Streptophyta</taxon>
        <taxon>Embryophyta</taxon>
        <taxon>Tracheophyta</taxon>
        <taxon>Spermatophyta</taxon>
        <taxon>Magnoliopsida</taxon>
        <taxon>eudicotyledons</taxon>
        <taxon>Gunneridae</taxon>
        <taxon>Pentapetalae</taxon>
        <taxon>rosids</taxon>
        <taxon>fabids</taxon>
        <taxon>Fabales</taxon>
        <taxon>Fabaceae</taxon>
        <taxon>Papilionoideae</taxon>
        <taxon>50 kb inversion clade</taxon>
        <taxon>NPAAA clade</taxon>
        <taxon>indigoferoid/millettioid clade</taxon>
        <taxon>Phaseoleae</taxon>
        <taxon>Vigna</taxon>
    </lineage>
</organism>
<protein>
    <submittedName>
        <fullName evidence="1">Uncharacterized protein</fullName>
    </submittedName>
</protein>
<name>A0A4D6MF57_VIGUN</name>
<evidence type="ECO:0000313" key="1">
    <source>
        <dbReference type="EMBL" id="QCD99995.1"/>
    </source>
</evidence>
<dbReference type="EMBL" id="CP039351">
    <property type="protein sequence ID" value="QCD99995.1"/>
    <property type="molecule type" value="Genomic_DNA"/>
</dbReference>
<sequence length="64" mass="7038">MAAGAKMVAAGVVQWCAVPRGGRKEVRRQLWRLERGAAAAVEVGRRGGKLGLGFHVEVGRRWRR</sequence>
<accession>A0A4D6MF57</accession>
<evidence type="ECO:0000313" key="2">
    <source>
        <dbReference type="Proteomes" id="UP000501690"/>
    </source>
</evidence>
<dbReference type="AlphaFoldDB" id="A0A4D6MF57"/>
<proteinExistence type="predicted"/>